<proteinExistence type="predicted"/>
<evidence type="ECO:0000313" key="3">
    <source>
        <dbReference type="Proteomes" id="UP000061018"/>
    </source>
</evidence>
<dbReference type="EMBL" id="AM238663">
    <property type="protein sequence ID" value="CAJ89673.1"/>
    <property type="molecule type" value="Genomic_DNA"/>
</dbReference>
<dbReference type="Proteomes" id="UP000061018">
    <property type="component" value="Chromosome"/>
</dbReference>
<name>A3KIY9_STRA7</name>
<organism evidence="2">
    <name type="scientific">Streptomyces ambofaciens (strain ATCC 23877 / 3486 / DSM 40053 / JCM 4204 / NBRC 12836 / NRRL B-2516)</name>
    <dbReference type="NCBI Taxonomy" id="278992"/>
    <lineage>
        <taxon>Bacteria</taxon>
        <taxon>Bacillati</taxon>
        <taxon>Actinomycetota</taxon>
        <taxon>Actinomycetes</taxon>
        <taxon>Kitasatosporales</taxon>
        <taxon>Streptomycetaceae</taxon>
        <taxon>Streptomyces</taxon>
    </lineage>
</organism>
<sequence length="48" mass="5098">MGLVCRGTELVEAVTEVAGKGAYVVVREGDTAVEERLEPRVLPGTSRP</sequence>
<reference evidence="3" key="2">
    <citation type="journal article" date="2015" name="J. Biotechnol.">
        <title>Complete genome sequence of Streptomyces ambofaciens ATCC 23877, the spiramycin producer.</title>
        <authorList>
            <person name="Thibessard A."/>
            <person name="Haas D."/>
            <person name="Gerbaud C."/>
            <person name="Aigle B."/>
            <person name="Lautru S."/>
            <person name="Pernodet J.L."/>
            <person name="Leblond P."/>
        </authorList>
    </citation>
    <scope>NUCLEOTIDE SEQUENCE [LARGE SCALE GENOMIC DNA]</scope>
    <source>
        <strain evidence="3">ATCC 23877 / 3486 / DSM 40053 / JCM 4204 / NBRC 12836 / NRRL B-2516</strain>
    </source>
</reference>
<reference evidence="1" key="3">
    <citation type="submission" date="2015-07" db="EMBL/GenBank/DDBJ databases">
        <title>Complete genome sequence of Streptomyces ambofaciens ATCC 23877, the spiramycin producer.</title>
        <authorList>
            <person name="Thibessard A."/>
            <person name="Haas D."/>
            <person name="Gerbaud C."/>
            <person name="Aigle B."/>
            <person name="Lautru S."/>
            <person name="Pernodet J.-L."/>
            <person name="Leblond P."/>
        </authorList>
    </citation>
    <scope>NUCLEOTIDE SEQUENCE [LARGE SCALE GENOMIC DNA]</scope>
    <source>
        <strain evidence="1">ATCC 23877</strain>
    </source>
</reference>
<dbReference type="KEGG" id="samb:SAM23877_0765"/>
<gene>
    <name evidence="1" type="ORF">SAM23877_0765</name>
    <name evidence="2" type="ORF">SAML0687</name>
</gene>
<protein>
    <submittedName>
        <fullName evidence="2">Uncharacterized protein</fullName>
    </submittedName>
</protein>
<evidence type="ECO:0000313" key="2">
    <source>
        <dbReference type="EMBL" id="CAJ89673.1"/>
    </source>
</evidence>
<dbReference type="AlphaFoldDB" id="A3KIY9"/>
<reference evidence="2" key="1">
    <citation type="journal article" date="2006" name="Mol. Biol. Evol.">
        <title>Evolution of the terminal regions of the Streptomyces linear chromosome.</title>
        <authorList>
            <person name="Choulet F."/>
            <person name="Aigle B."/>
            <person name="Gallois A."/>
            <person name="Mangenot S."/>
            <person name="Gerbaud C."/>
            <person name="Truong C."/>
            <person name="Francou F.X."/>
            <person name="Fourrier C."/>
            <person name="Guerineau M."/>
            <person name="Decaris B."/>
            <person name="Barbe V."/>
            <person name="Pernodet J.L."/>
            <person name="Leblond P."/>
        </authorList>
    </citation>
    <scope>NUCLEOTIDE SEQUENCE</scope>
    <source>
        <strain evidence="2">ATCC 23877</strain>
    </source>
</reference>
<accession>A3KIY9</accession>
<evidence type="ECO:0000313" key="1">
    <source>
        <dbReference type="EMBL" id="AKZ53814.1"/>
    </source>
</evidence>
<dbReference type="EMBL" id="CP012382">
    <property type="protein sequence ID" value="AKZ53814.1"/>
    <property type="molecule type" value="Genomic_DNA"/>
</dbReference>